<dbReference type="AlphaFoldDB" id="A0AAW0RX91"/>
<comment type="caution">
    <text evidence="2">The sequence shown here is derived from an EMBL/GenBank/DDBJ whole genome shotgun (WGS) entry which is preliminary data.</text>
</comment>
<keyword evidence="3" id="KW-1185">Reference proteome</keyword>
<gene>
    <name evidence="2" type="ORF">G3M48_002446</name>
</gene>
<name>A0AAW0RX91_9HYPO</name>
<protein>
    <submittedName>
        <fullName evidence="2">Uncharacterized protein</fullName>
    </submittedName>
</protein>
<reference evidence="2 3" key="1">
    <citation type="submission" date="2020-02" db="EMBL/GenBank/DDBJ databases">
        <title>Comparative genomics of the hypocrealean fungal genus Beauvera.</title>
        <authorList>
            <person name="Showalter D.N."/>
            <person name="Bushley K.E."/>
            <person name="Rehner S.A."/>
        </authorList>
    </citation>
    <scope>NUCLEOTIDE SEQUENCE [LARGE SCALE GENOMIC DNA]</scope>
    <source>
        <strain evidence="2 3">ARSEF4384</strain>
    </source>
</reference>
<accession>A0AAW0RX91</accession>
<dbReference type="Proteomes" id="UP001397290">
    <property type="component" value="Unassembled WGS sequence"/>
</dbReference>
<dbReference type="EMBL" id="JAAHCF010000181">
    <property type="protein sequence ID" value="KAK8146909.1"/>
    <property type="molecule type" value="Genomic_DNA"/>
</dbReference>
<feature type="region of interest" description="Disordered" evidence="1">
    <location>
        <begin position="1"/>
        <end position="31"/>
    </location>
</feature>
<organism evidence="2 3">
    <name type="scientific">Beauveria asiatica</name>
    <dbReference type="NCBI Taxonomy" id="1069075"/>
    <lineage>
        <taxon>Eukaryota</taxon>
        <taxon>Fungi</taxon>
        <taxon>Dikarya</taxon>
        <taxon>Ascomycota</taxon>
        <taxon>Pezizomycotina</taxon>
        <taxon>Sordariomycetes</taxon>
        <taxon>Hypocreomycetidae</taxon>
        <taxon>Hypocreales</taxon>
        <taxon>Cordycipitaceae</taxon>
        <taxon>Beauveria</taxon>
    </lineage>
</organism>
<proteinExistence type="predicted"/>
<evidence type="ECO:0000313" key="2">
    <source>
        <dbReference type="EMBL" id="KAK8146909.1"/>
    </source>
</evidence>
<feature type="region of interest" description="Disordered" evidence="1">
    <location>
        <begin position="54"/>
        <end position="73"/>
    </location>
</feature>
<evidence type="ECO:0000313" key="3">
    <source>
        <dbReference type="Proteomes" id="UP001397290"/>
    </source>
</evidence>
<sequence>MAKAAAPNPIPSLPTKPVSVHGVRKPLGDDGGSAMVRADRCWLATAKDSQRVHCPSSHKRFMSSKMGDARDRQGRRSLETFGGADGAPWMSNTVAGIWLREEPL</sequence>
<evidence type="ECO:0000256" key="1">
    <source>
        <dbReference type="SAM" id="MobiDB-lite"/>
    </source>
</evidence>